<evidence type="ECO:0000313" key="3">
    <source>
        <dbReference type="Proteomes" id="UP000229056"/>
    </source>
</evidence>
<organism evidence="2 3">
    <name type="scientific">Candidatus Buchananbacteria bacterium CG10_big_fil_rev_8_21_14_0_10_33_19</name>
    <dbReference type="NCBI Taxonomy" id="1974525"/>
    <lineage>
        <taxon>Bacteria</taxon>
        <taxon>Candidatus Buchananiibacteriota</taxon>
    </lineage>
</organism>
<name>A0A2H0W2Q9_9BACT</name>
<keyword evidence="1" id="KW-0812">Transmembrane</keyword>
<protein>
    <submittedName>
        <fullName evidence="2">Uncharacterized protein</fullName>
    </submittedName>
</protein>
<dbReference type="AlphaFoldDB" id="A0A2H0W2Q9"/>
<evidence type="ECO:0000256" key="1">
    <source>
        <dbReference type="SAM" id="Phobius"/>
    </source>
</evidence>
<feature type="transmembrane region" description="Helical" evidence="1">
    <location>
        <begin position="41"/>
        <end position="59"/>
    </location>
</feature>
<accession>A0A2H0W2Q9</accession>
<proteinExistence type="predicted"/>
<gene>
    <name evidence="2" type="ORF">COT80_02665</name>
</gene>
<reference evidence="3" key="1">
    <citation type="submission" date="2017-09" db="EMBL/GenBank/DDBJ databases">
        <title>Depth-based differentiation of microbial function through sediment-hosted aquifers and enrichment of novel symbionts in the deep terrestrial subsurface.</title>
        <authorList>
            <person name="Probst A.J."/>
            <person name="Ladd B."/>
            <person name="Jarett J.K."/>
            <person name="Geller-Mcgrath D.E."/>
            <person name="Sieber C.M.K."/>
            <person name="Emerson J.B."/>
            <person name="Anantharaman K."/>
            <person name="Thomas B.C."/>
            <person name="Malmstrom R."/>
            <person name="Stieglmeier M."/>
            <person name="Klingl A."/>
            <person name="Woyke T."/>
            <person name="Ryan C.M."/>
            <person name="Banfield J.F."/>
        </authorList>
    </citation>
    <scope>NUCLEOTIDE SEQUENCE [LARGE SCALE GENOMIC DNA]</scope>
</reference>
<sequence length="185" mass="20583">MAYKKRGGRQVSEIIPDEQGDIDQGIQDFAYDGNSGGAMKFVIVALVAVIILVGGWYLLDNYTNINLPGMSSDQNLSNGWQAIFLSNGQVYFGKVEKITDRDLVLTDIYYLQVVTKPLQQSQEAPTVEQTQSQQELTLAKLGNELHGPVDRMVINRDQILLTEQLKEDSKVVTAITAYVTEQAQK</sequence>
<dbReference type="EMBL" id="PEZY01000012">
    <property type="protein sequence ID" value="PIS05655.1"/>
    <property type="molecule type" value="Genomic_DNA"/>
</dbReference>
<comment type="caution">
    <text evidence="2">The sequence shown here is derived from an EMBL/GenBank/DDBJ whole genome shotgun (WGS) entry which is preliminary data.</text>
</comment>
<dbReference type="Proteomes" id="UP000229056">
    <property type="component" value="Unassembled WGS sequence"/>
</dbReference>
<keyword evidence="1" id="KW-0472">Membrane</keyword>
<keyword evidence="1" id="KW-1133">Transmembrane helix</keyword>
<evidence type="ECO:0000313" key="2">
    <source>
        <dbReference type="EMBL" id="PIS05655.1"/>
    </source>
</evidence>